<evidence type="ECO:0000259" key="2">
    <source>
        <dbReference type="Pfam" id="PF07859"/>
    </source>
</evidence>
<dbReference type="PANTHER" id="PTHR23025">
    <property type="entry name" value="TRIACYLGLYCEROL LIPASE"/>
    <property type="match status" value="1"/>
</dbReference>
<feature type="domain" description="Alpha/beta hydrolase fold-3" evidence="2">
    <location>
        <begin position="516"/>
        <end position="597"/>
    </location>
</feature>
<gene>
    <name evidence="3" type="ORF">FA14DRAFT_110130</name>
</gene>
<dbReference type="InterPro" id="IPR029058">
    <property type="entry name" value="AB_hydrolase_fold"/>
</dbReference>
<dbReference type="GO" id="GO:0005829">
    <property type="term" value="C:cytosol"/>
    <property type="evidence" value="ECO:0007669"/>
    <property type="project" value="TreeGrafter"/>
</dbReference>
<reference evidence="3 4" key="1">
    <citation type="journal article" date="2018" name="Mol. Biol. Evol.">
        <title>Broad Genomic Sampling Reveals a Smut Pathogenic Ancestry of the Fungal Clade Ustilaginomycotina.</title>
        <authorList>
            <person name="Kijpornyongpan T."/>
            <person name="Mondo S.J."/>
            <person name="Barry K."/>
            <person name="Sandor L."/>
            <person name="Lee J."/>
            <person name="Lipzen A."/>
            <person name="Pangilinan J."/>
            <person name="LaButti K."/>
            <person name="Hainaut M."/>
            <person name="Henrissat B."/>
            <person name="Grigoriev I.V."/>
            <person name="Spatafora J.W."/>
            <person name="Aime M.C."/>
        </authorList>
    </citation>
    <scope>NUCLEOTIDE SEQUENCE [LARGE SCALE GENOMIC DNA]</scope>
    <source>
        <strain evidence="3 4">MCA 3882</strain>
    </source>
</reference>
<accession>A0A316V670</accession>
<sequence length="691" mass="78381">MIDHLLGRPSTRLKRVQVLLVLSFWGWIIRMGPRDGPGKIPFVKRMNAYAKRFTPWQIFVFALTSVYAVRHLDAVAGFGAPEPLARMYSRSFYRATWINTALDAGFASAMSIRPQWLRDIASVLMSLYYVIYANEADEKLRKYRAFCTVDFLRATWNKTSNPYIRAVTWLSFHRISIAEPILLPRPSIGPHSKRPIRAMLFYYKPLRFLREEDELIIDFVGGGFVSMGPEHHEDRLRQLAAEHKRPILAVDYCKAPEYPYPYALEECFDLFRSLHECKGSVLGMSGRSTFRTILTGDSAGGNLALGVMLKILEYPQAHIKSAYAAKAAGGPGSAPPPLPRPIALILNYPATNFAFTSWMKPDHLNVLRSQSEVNLQLIEPMRGKNEGKDSVDSNLSARNRLRGKTRSGGSQTPVPQQTVKPNKSYTSLANQAEMHLAERARMAEAESSPDVTPQTSWIGRIESDEMDRQASTMNDPEHQQRLAQQRELQAATEKMDLELNEKKAAQSTTVNTRLTMTSMAGYFQDRILTQSMMRAMAILYIGPRRQPDFDNDYYLSPIVAPAKYLADFPPVLFTCGEKDPICDDTVVMAGRIRQAKLARQMALKKRGARFGEQLRMSGSTMVEEEEDVDDWVQMRIIEGWSHGYLQMSALLPEVKKVISFLAQWTADAFDDYTEHALTPEQRRSESARLQR</sequence>
<dbReference type="RefSeq" id="XP_025353379.1">
    <property type="nucleotide sequence ID" value="XM_025495909.1"/>
</dbReference>
<dbReference type="GO" id="GO:0019433">
    <property type="term" value="P:triglyceride catabolic process"/>
    <property type="evidence" value="ECO:0007669"/>
    <property type="project" value="TreeGrafter"/>
</dbReference>
<dbReference type="AlphaFoldDB" id="A0A316V670"/>
<dbReference type="OrthoDB" id="5570009at2759"/>
<feature type="compositionally biased region" description="Basic and acidic residues" evidence="1">
    <location>
        <begin position="381"/>
        <end position="391"/>
    </location>
</feature>
<proteinExistence type="predicted"/>
<keyword evidence="3" id="KW-0378">Hydrolase</keyword>
<dbReference type="Gene3D" id="3.40.50.1820">
    <property type="entry name" value="alpha/beta hydrolase"/>
    <property type="match status" value="2"/>
</dbReference>
<dbReference type="PANTHER" id="PTHR23025:SF3">
    <property type="entry name" value="HORMONE-SENSITIVE LIPASE"/>
    <property type="match status" value="1"/>
</dbReference>
<dbReference type="GO" id="GO:0004806">
    <property type="term" value="F:triacylglycerol lipase activity"/>
    <property type="evidence" value="ECO:0007669"/>
    <property type="project" value="TreeGrafter"/>
</dbReference>
<dbReference type="EMBL" id="KZ819605">
    <property type="protein sequence ID" value="PWN33077.1"/>
    <property type="molecule type" value="Genomic_DNA"/>
</dbReference>
<dbReference type="Pfam" id="PF07859">
    <property type="entry name" value="Abhydrolase_3"/>
    <property type="match status" value="2"/>
</dbReference>
<feature type="region of interest" description="Disordered" evidence="1">
    <location>
        <begin position="379"/>
        <end position="424"/>
    </location>
</feature>
<dbReference type="Proteomes" id="UP000245771">
    <property type="component" value="Unassembled WGS sequence"/>
</dbReference>
<keyword evidence="4" id="KW-1185">Reference proteome</keyword>
<dbReference type="InterPro" id="IPR013094">
    <property type="entry name" value="AB_hydrolase_3"/>
</dbReference>
<evidence type="ECO:0000256" key="1">
    <source>
        <dbReference type="SAM" id="MobiDB-lite"/>
    </source>
</evidence>
<dbReference type="GO" id="GO:0004771">
    <property type="term" value="F:sterol ester esterase activity"/>
    <property type="evidence" value="ECO:0007669"/>
    <property type="project" value="TreeGrafter"/>
</dbReference>
<organism evidence="3 4">
    <name type="scientific">Meira miltonrushii</name>
    <dbReference type="NCBI Taxonomy" id="1280837"/>
    <lineage>
        <taxon>Eukaryota</taxon>
        <taxon>Fungi</taxon>
        <taxon>Dikarya</taxon>
        <taxon>Basidiomycota</taxon>
        <taxon>Ustilaginomycotina</taxon>
        <taxon>Exobasidiomycetes</taxon>
        <taxon>Exobasidiales</taxon>
        <taxon>Brachybasidiaceae</taxon>
        <taxon>Meira</taxon>
    </lineage>
</organism>
<feature type="region of interest" description="Disordered" evidence="1">
    <location>
        <begin position="440"/>
        <end position="487"/>
    </location>
</feature>
<dbReference type="SUPFAM" id="SSF53474">
    <property type="entry name" value="alpha/beta-Hydrolases"/>
    <property type="match status" value="1"/>
</dbReference>
<evidence type="ECO:0000313" key="4">
    <source>
        <dbReference type="Proteomes" id="UP000245771"/>
    </source>
</evidence>
<feature type="domain" description="Alpha/beta hydrolase fold-3" evidence="2">
    <location>
        <begin position="218"/>
        <end position="353"/>
    </location>
</feature>
<dbReference type="STRING" id="1280837.A0A316V670"/>
<feature type="compositionally biased region" description="Polar residues" evidence="1">
    <location>
        <begin position="407"/>
        <end position="424"/>
    </location>
</feature>
<evidence type="ECO:0000313" key="3">
    <source>
        <dbReference type="EMBL" id="PWN33077.1"/>
    </source>
</evidence>
<feature type="non-terminal residue" evidence="3">
    <location>
        <position position="691"/>
    </location>
</feature>
<dbReference type="GeneID" id="37017690"/>
<name>A0A316V670_9BASI</name>
<protein>
    <submittedName>
        <fullName evidence="3">Alpha/beta-hydrolase</fullName>
    </submittedName>
</protein>
<dbReference type="InParanoid" id="A0A316V670"/>